<dbReference type="EMBL" id="JAESWC010000018">
    <property type="protein sequence ID" value="MBL4938194.1"/>
    <property type="molecule type" value="Genomic_DNA"/>
</dbReference>
<dbReference type="Pfam" id="PF14277">
    <property type="entry name" value="DUF4364"/>
    <property type="match status" value="1"/>
</dbReference>
<evidence type="ECO:0000313" key="1">
    <source>
        <dbReference type="EMBL" id="MBL4938194.1"/>
    </source>
</evidence>
<organism evidence="1 2">
    <name type="scientific">Clostridium rhizosphaerae</name>
    <dbReference type="NCBI Taxonomy" id="2803861"/>
    <lineage>
        <taxon>Bacteria</taxon>
        <taxon>Bacillati</taxon>
        <taxon>Bacillota</taxon>
        <taxon>Clostridia</taxon>
        <taxon>Eubacteriales</taxon>
        <taxon>Clostridiaceae</taxon>
        <taxon>Clostridium</taxon>
    </lineage>
</organism>
<comment type="caution">
    <text evidence="1">The sequence shown here is derived from an EMBL/GenBank/DDBJ whole genome shotgun (WGS) entry which is preliminary data.</text>
</comment>
<dbReference type="Proteomes" id="UP000632377">
    <property type="component" value="Unassembled WGS sequence"/>
</dbReference>
<reference evidence="1 2" key="1">
    <citation type="submission" date="2021-01" db="EMBL/GenBank/DDBJ databases">
        <title>Genome public.</title>
        <authorList>
            <person name="Liu C."/>
            <person name="Sun Q."/>
        </authorList>
    </citation>
    <scope>NUCLEOTIDE SEQUENCE [LARGE SCALE GENOMIC DNA]</scope>
    <source>
        <strain evidence="1 2">YIM B02515</strain>
    </source>
</reference>
<name>A0ABS1TIM9_9CLOT</name>
<protein>
    <submittedName>
        <fullName evidence="1">DUF4364 family protein</fullName>
    </submittedName>
</protein>
<dbReference type="Gene3D" id="1.10.10.10">
    <property type="entry name" value="Winged helix-like DNA-binding domain superfamily/Winged helix DNA-binding domain"/>
    <property type="match status" value="1"/>
</dbReference>
<accession>A0ABS1TIM9</accession>
<dbReference type="InterPro" id="IPR025374">
    <property type="entry name" value="DUF4364"/>
</dbReference>
<gene>
    <name evidence="1" type="ORF">JK636_21010</name>
</gene>
<keyword evidence="2" id="KW-1185">Reference proteome</keyword>
<dbReference type="InterPro" id="IPR036388">
    <property type="entry name" value="WH-like_DNA-bd_sf"/>
</dbReference>
<dbReference type="RefSeq" id="WP_202750918.1">
    <property type="nucleotide sequence ID" value="NZ_JAESWC010000018.1"/>
</dbReference>
<proteinExistence type="predicted"/>
<sequence length="174" mass="20123">MFGDTSDLAENKLLLLYIFDKLKLPISNIQITQIVLENNFINYFTLHQYISELISSGFLEYTAEESKHRLVIANKGSRVLSMFAERLPKDKIETLDNYLKKHMDKIKKEVSITADYTIEKDNNYIVNLKATENDIILIDLKISVPSNKQARELCSKWKNNSAEIYSSILKTLID</sequence>
<evidence type="ECO:0000313" key="2">
    <source>
        <dbReference type="Proteomes" id="UP000632377"/>
    </source>
</evidence>